<dbReference type="Proteomes" id="UP000240322">
    <property type="component" value="Unassembled WGS sequence"/>
</dbReference>
<evidence type="ECO:0000313" key="1">
    <source>
        <dbReference type="EMBL" id="PSN86827.1"/>
    </source>
</evidence>
<sequence length="105" mass="11487">MNSSNGGRRWVERWYQLVGYPFELLSDEEAEGLLAEWSGMLNTVDSGMVVVRTVVGSGHPQVPAGSPIIYREFYLRELAHPEEGGVAAAGYFGARPCDPHPSPPL</sequence>
<dbReference type="EMBL" id="NEXE01000200">
    <property type="protein sequence ID" value="PSN86827.1"/>
    <property type="molecule type" value="Genomic_DNA"/>
</dbReference>
<evidence type="ECO:0000313" key="2">
    <source>
        <dbReference type="Proteomes" id="UP000240322"/>
    </source>
</evidence>
<accession>A0A2R6AKE0</accession>
<comment type="caution">
    <text evidence="1">The sequence shown here is derived from an EMBL/GenBank/DDBJ whole genome shotgun (WGS) entry which is preliminary data.</text>
</comment>
<proteinExistence type="predicted"/>
<gene>
    <name evidence="1" type="ORF">B9Q03_11495</name>
</gene>
<dbReference type="AlphaFoldDB" id="A0A2R6AKE0"/>
<name>A0A2R6AKE0_9ARCH</name>
<reference evidence="1 2" key="1">
    <citation type="submission" date="2017-04" db="EMBL/GenBank/DDBJ databases">
        <title>Novel microbial lineages endemic to geothermal iron-oxide mats fill important gaps in the evolutionary history of Archaea.</title>
        <authorList>
            <person name="Jay Z.J."/>
            <person name="Beam J.P."/>
            <person name="Dlakic M."/>
            <person name="Rusch D.B."/>
            <person name="Kozubal M.A."/>
            <person name="Inskeep W.P."/>
        </authorList>
    </citation>
    <scope>NUCLEOTIDE SEQUENCE [LARGE SCALE GENOMIC DNA]</scope>
    <source>
        <strain evidence="1">OSP_D</strain>
    </source>
</reference>
<organism evidence="1 2">
    <name type="scientific">Candidatus Marsarchaeota G2 archaeon OSP_D</name>
    <dbReference type="NCBI Taxonomy" id="1978157"/>
    <lineage>
        <taxon>Archaea</taxon>
        <taxon>Candidatus Marsarchaeota</taxon>
        <taxon>Candidatus Marsarchaeota group 2</taxon>
    </lineage>
</organism>
<protein>
    <submittedName>
        <fullName evidence="1">Uncharacterized protein</fullName>
    </submittedName>
</protein>